<accession>A0AAD6Q887</accession>
<feature type="transmembrane region" description="Helical" evidence="1">
    <location>
        <begin position="17"/>
        <end position="38"/>
    </location>
</feature>
<evidence type="ECO:0000313" key="3">
    <source>
        <dbReference type="Proteomes" id="UP001164929"/>
    </source>
</evidence>
<reference evidence="2" key="1">
    <citation type="journal article" date="2023" name="Mol. Ecol. Resour.">
        <title>Chromosome-level genome assembly of a triploid poplar Populus alba 'Berolinensis'.</title>
        <authorList>
            <person name="Chen S."/>
            <person name="Yu Y."/>
            <person name="Wang X."/>
            <person name="Wang S."/>
            <person name="Zhang T."/>
            <person name="Zhou Y."/>
            <person name="He R."/>
            <person name="Meng N."/>
            <person name="Wang Y."/>
            <person name="Liu W."/>
            <person name="Liu Z."/>
            <person name="Liu J."/>
            <person name="Guo Q."/>
            <person name="Huang H."/>
            <person name="Sederoff R.R."/>
            <person name="Wang G."/>
            <person name="Qu G."/>
            <person name="Chen S."/>
        </authorList>
    </citation>
    <scope>NUCLEOTIDE SEQUENCE</scope>
    <source>
        <strain evidence="2">SC-2020</strain>
    </source>
</reference>
<protein>
    <submittedName>
        <fullName evidence="2">Uncharacterized protein</fullName>
    </submittedName>
</protein>
<keyword evidence="1" id="KW-1133">Transmembrane helix</keyword>
<proteinExistence type="predicted"/>
<comment type="caution">
    <text evidence="2">The sequence shown here is derived from an EMBL/GenBank/DDBJ whole genome shotgun (WGS) entry which is preliminary data.</text>
</comment>
<sequence length="49" mass="5287">MARRSSDVGCGSAGMSIVLRLMAELLVELLFVLGLVGLELKARDYCMKA</sequence>
<keyword evidence="1" id="KW-0472">Membrane</keyword>
<keyword evidence="1" id="KW-0812">Transmembrane</keyword>
<dbReference type="Proteomes" id="UP001164929">
    <property type="component" value="Chromosome 10"/>
</dbReference>
<dbReference type="EMBL" id="JAQIZT010000010">
    <property type="protein sequence ID" value="KAJ6982522.1"/>
    <property type="molecule type" value="Genomic_DNA"/>
</dbReference>
<dbReference type="AlphaFoldDB" id="A0AAD6Q887"/>
<evidence type="ECO:0000256" key="1">
    <source>
        <dbReference type="SAM" id="Phobius"/>
    </source>
</evidence>
<organism evidence="2 3">
    <name type="scientific">Populus alba x Populus x berolinensis</name>
    <dbReference type="NCBI Taxonomy" id="444605"/>
    <lineage>
        <taxon>Eukaryota</taxon>
        <taxon>Viridiplantae</taxon>
        <taxon>Streptophyta</taxon>
        <taxon>Embryophyta</taxon>
        <taxon>Tracheophyta</taxon>
        <taxon>Spermatophyta</taxon>
        <taxon>Magnoliopsida</taxon>
        <taxon>eudicotyledons</taxon>
        <taxon>Gunneridae</taxon>
        <taxon>Pentapetalae</taxon>
        <taxon>rosids</taxon>
        <taxon>fabids</taxon>
        <taxon>Malpighiales</taxon>
        <taxon>Salicaceae</taxon>
        <taxon>Saliceae</taxon>
        <taxon>Populus</taxon>
    </lineage>
</organism>
<keyword evidence="3" id="KW-1185">Reference proteome</keyword>
<gene>
    <name evidence="2" type="ORF">NC653_025591</name>
</gene>
<name>A0AAD6Q887_9ROSI</name>
<evidence type="ECO:0000313" key="2">
    <source>
        <dbReference type="EMBL" id="KAJ6982522.1"/>
    </source>
</evidence>